<reference evidence="1 2" key="1">
    <citation type="submission" date="2023-07" db="EMBL/GenBank/DDBJ databases">
        <title>Sorghum-associated microbial communities from plants grown in Nebraska, USA.</title>
        <authorList>
            <person name="Schachtman D."/>
        </authorList>
    </citation>
    <scope>NUCLEOTIDE SEQUENCE [LARGE SCALE GENOMIC DNA]</scope>
    <source>
        <strain evidence="1 2">4249</strain>
    </source>
</reference>
<keyword evidence="2" id="KW-1185">Reference proteome</keyword>
<dbReference type="EMBL" id="JAVDWU010000001">
    <property type="protein sequence ID" value="MDR7148947.1"/>
    <property type="molecule type" value="Genomic_DNA"/>
</dbReference>
<evidence type="ECO:0000313" key="1">
    <source>
        <dbReference type="EMBL" id="MDR7148947.1"/>
    </source>
</evidence>
<proteinExistence type="predicted"/>
<dbReference type="Proteomes" id="UP001265700">
    <property type="component" value="Unassembled WGS sequence"/>
</dbReference>
<comment type="caution">
    <text evidence="1">The sequence shown here is derived from an EMBL/GenBank/DDBJ whole genome shotgun (WGS) entry which is preliminary data.</text>
</comment>
<evidence type="ECO:0000313" key="2">
    <source>
        <dbReference type="Proteomes" id="UP001265700"/>
    </source>
</evidence>
<name>A0ABU1WI51_9BURK</name>
<organism evidence="1 2">
    <name type="scientific">Hydrogenophaga palleronii</name>
    <dbReference type="NCBI Taxonomy" id="65655"/>
    <lineage>
        <taxon>Bacteria</taxon>
        <taxon>Pseudomonadati</taxon>
        <taxon>Pseudomonadota</taxon>
        <taxon>Betaproteobacteria</taxon>
        <taxon>Burkholderiales</taxon>
        <taxon>Comamonadaceae</taxon>
        <taxon>Hydrogenophaga</taxon>
    </lineage>
</organism>
<dbReference type="RefSeq" id="WP_310311982.1">
    <property type="nucleotide sequence ID" value="NZ_JAVDWU010000001.1"/>
</dbReference>
<sequence length="110" mass="12414">MRWFKPGLRHSISAFLGTEIRRDSPEALEPVRKAMLAALGEEGALINPQLSRRLQYMPDANALWFARSEMVAVLSRIHGEAKAVDIVQELSPSFRGLLPRSLMDAGRMRR</sequence>
<protein>
    <submittedName>
        <fullName evidence="1">Uncharacterized protein</fullName>
    </submittedName>
</protein>
<accession>A0ABU1WI51</accession>
<gene>
    <name evidence="1" type="ORF">J2W49_000875</name>
</gene>